<evidence type="ECO:0000256" key="1">
    <source>
        <dbReference type="SAM" id="MobiDB-lite"/>
    </source>
</evidence>
<feature type="compositionally biased region" description="Polar residues" evidence="1">
    <location>
        <begin position="7"/>
        <end position="23"/>
    </location>
</feature>
<proteinExistence type="predicted"/>
<reference evidence="3" key="1">
    <citation type="submission" date="2015-04" db="EMBL/GenBank/DDBJ databases">
        <title>The genome sequence of the plant pathogenic Rhizarian Plasmodiophora brassicae reveals insights in its biotrophic life cycle and the origin of chitin synthesis.</title>
        <authorList>
            <person name="Schwelm A."/>
            <person name="Fogelqvist J."/>
            <person name="Knaust A."/>
            <person name="Julke S."/>
            <person name="Lilja T."/>
            <person name="Dhandapani V."/>
            <person name="Bonilla-Rosso G."/>
            <person name="Karlsson M."/>
            <person name="Shevchenko A."/>
            <person name="Choi S.R."/>
            <person name="Kim H.G."/>
            <person name="Park J.Y."/>
            <person name="Lim Y.P."/>
            <person name="Ludwig-Muller J."/>
            <person name="Dixelius C."/>
        </authorList>
    </citation>
    <scope>NUCLEOTIDE SEQUENCE</scope>
    <source>
        <tissue evidence="3">Potato root galls</tissue>
    </source>
</reference>
<name>A0A0H5QVW5_9EUKA</name>
<protein>
    <recommendedName>
        <fullName evidence="2">BRCT domain-containing protein</fullName>
    </recommendedName>
</protein>
<feature type="region of interest" description="Disordered" evidence="1">
    <location>
        <begin position="1"/>
        <end position="68"/>
    </location>
</feature>
<accession>A0A0H5QVW5</accession>
<sequence length="282" mass="31127">MADGPQIPSQTQILHDSDQSMTSLDLELSQPLSFSSSCSHDEPEISVPNSPNLNRALLTPSSHGPQTSLITKGRIIPHLQPHHKEAEDTFRLASEYICELATHASDEPRLVIEEVCIAETQNAALELAQAHSVLDSAVRRTTRSSLSAEVSRSQTISATVKSELISPKPAKRRPRKREQKPSQNITPVSKRLRTLELRASKNLFSSITFLLTGFSGSAHTEERTRLIAFIESLGGRVGRTDTVDDCVSLSDPLDSLPRIVIMNGSRRNWSTKIFYTLLRGDP</sequence>
<evidence type="ECO:0000313" key="3">
    <source>
        <dbReference type="EMBL" id="CRZ06128.1"/>
    </source>
</evidence>
<feature type="domain" description="BRCT" evidence="2">
    <location>
        <begin position="199"/>
        <end position="237"/>
    </location>
</feature>
<feature type="compositionally biased region" description="Low complexity" evidence="1">
    <location>
        <begin position="26"/>
        <end position="38"/>
    </location>
</feature>
<dbReference type="InterPro" id="IPR001357">
    <property type="entry name" value="BRCT_dom"/>
</dbReference>
<feature type="compositionally biased region" description="Basic residues" evidence="1">
    <location>
        <begin position="169"/>
        <end position="178"/>
    </location>
</feature>
<feature type="compositionally biased region" description="Polar residues" evidence="1">
    <location>
        <begin position="47"/>
        <end position="68"/>
    </location>
</feature>
<organism evidence="3">
    <name type="scientific">Spongospora subterranea</name>
    <dbReference type="NCBI Taxonomy" id="70186"/>
    <lineage>
        <taxon>Eukaryota</taxon>
        <taxon>Sar</taxon>
        <taxon>Rhizaria</taxon>
        <taxon>Endomyxa</taxon>
        <taxon>Phytomyxea</taxon>
        <taxon>Plasmodiophorida</taxon>
        <taxon>Plasmodiophoridae</taxon>
        <taxon>Spongospora</taxon>
    </lineage>
</organism>
<evidence type="ECO:0000259" key="2">
    <source>
        <dbReference type="PROSITE" id="PS50172"/>
    </source>
</evidence>
<feature type="region of interest" description="Disordered" evidence="1">
    <location>
        <begin position="163"/>
        <end position="186"/>
    </location>
</feature>
<dbReference type="EMBL" id="HACM01005686">
    <property type="protein sequence ID" value="CRZ06128.1"/>
    <property type="molecule type" value="Transcribed_RNA"/>
</dbReference>
<dbReference type="AlphaFoldDB" id="A0A0H5QVW5"/>
<dbReference type="PROSITE" id="PS50172">
    <property type="entry name" value="BRCT"/>
    <property type="match status" value="1"/>
</dbReference>